<dbReference type="InterPro" id="IPR035990">
    <property type="entry name" value="TIM_sf"/>
</dbReference>
<protein>
    <recommendedName>
        <fullName evidence="2">triose-phosphate isomerase</fullName>
        <ecNumber evidence="2">5.3.1.1</ecNumber>
    </recommendedName>
</protein>
<dbReference type="EC" id="5.3.1.1" evidence="2"/>
<dbReference type="SUPFAM" id="SSF51351">
    <property type="entry name" value="Triosephosphate isomerase (TIM)"/>
    <property type="match status" value="1"/>
</dbReference>
<evidence type="ECO:0000256" key="3">
    <source>
        <dbReference type="ARBA" id="ARBA00022432"/>
    </source>
</evidence>
<name>A0A381Q1W6_9ZZZZ</name>
<evidence type="ECO:0000256" key="2">
    <source>
        <dbReference type="ARBA" id="ARBA00011940"/>
    </source>
</evidence>
<keyword evidence="3" id="KW-0312">Gluconeogenesis</keyword>
<dbReference type="InterPro" id="IPR000652">
    <property type="entry name" value="Triosephosphate_isomerase"/>
</dbReference>
<dbReference type="GO" id="GO:0004807">
    <property type="term" value="F:triose-phosphate isomerase activity"/>
    <property type="evidence" value="ECO:0007669"/>
    <property type="project" value="UniProtKB-EC"/>
</dbReference>
<dbReference type="InterPro" id="IPR013785">
    <property type="entry name" value="Aldolase_TIM"/>
</dbReference>
<evidence type="ECO:0000313" key="7">
    <source>
        <dbReference type="EMBL" id="SUZ71603.1"/>
    </source>
</evidence>
<dbReference type="NCBIfam" id="TIGR00419">
    <property type="entry name" value="tim"/>
    <property type="match status" value="1"/>
</dbReference>
<dbReference type="Pfam" id="PF00121">
    <property type="entry name" value="TIM"/>
    <property type="match status" value="1"/>
</dbReference>
<dbReference type="InterPro" id="IPR020861">
    <property type="entry name" value="Triosephosphate_isomerase_AS"/>
</dbReference>
<keyword evidence="4" id="KW-0963">Cytoplasm</keyword>
<evidence type="ECO:0000256" key="6">
    <source>
        <dbReference type="ARBA" id="ARBA00023235"/>
    </source>
</evidence>
<keyword evidence="5" id="KW-0324">Glycolysis</keyword>
<dbReference type="GO" id="GO:0006096">
    <property type="term" value="P:glycolytic process"/>
    <property type="evidence" value="ECO:0007669"/>
    <property type="project" value="UniProtKB-KW"/>
</dbReference>
<dbReference type="GO" id="GO:0005829">
    <property type="term" value="C:cytosol"/>
    <property type="evidence" value="ECO:0007669"/>
    <property type="project" value="TreeGrafter"/>
</dbReference>
<dbReference type="GO" id="GO:0006094">
    <property type="term" value="P:gluconeogenesis"/>
    <property type="evidence" value="ECO:0007669"/>
    <property type="project" value="UniProtKB-KW"/>
</dbReference>
<reference evidence="7" key="1">
    <citation type="submission" date="2018-05" db="EMBL/GenBank/DDBJ databases">
        <authorList>
            <person name="Lanie J.A."/>
            <person name="Ng W.-L."/>
            <person name="Kazmierczak K.M."/>
            <person name="Andrzejewski T.M."/>
            <person name="Davidsen T.M."/>
            <person name="Wayne K.J."/>
            <person name="Tettelin H."/>
            <person name="Glass J.I."/>
            <person name="Rusch D."/>
            <person name="Podicherti R."/>
            <person name="Tsui H.-C.T."/>
            <person name="Winkler M.E."/>
        </authorList>
    </citation>
    <scope>NUCLEOTIDE SEQUENCE</scope>
</reference>
<dbReference type="AlphaFoldDB" id="A0A381Q1W6"/>
<dbReference type="Gene3D" id="3.20.20.70">
    <property type="entry name" value="Aldolase class I"/>
    <property type="match status" value="1"/>
</dbReference>
<dbReference type="GO" id="GO:0019563">
    <property type="term" value="P:glycerol catabolic process"/>
    <property type="evidence" value="ECO:0007669"/>
    <property type="project" value="TreeGrafter"/>
</dbReference>
<dbReference type="PANTHER" id="PTHR21139">
    <property type="entry name" value="TRIOSEPHOSPHATE ISOMERASE"/>
    <property type="match status" value="1"/>
</dbReference>
<dbReference type="FunFam" id="3.20.20.70:FF:000016">
    <property type="entry name" value="Triosephosphate isomerase"/>
    <property type="match status" value="1"/>
</dbReference>
<gene>
    <name evidence="7" type="ORF">METZ01_LOCUS24457</name>
</gene>
<evidence type="ECO:0000256" key="1">
    <source>
        <dbReference type="ARBA" id="ARBA00004680"/>
    </source>
</evidence>
<dbReference type="InterPro" id="IPR022896">
    <property type="entry name" value="TrioseP_Isoase_bac/euk"/>
</dbReference>
<accession>A0A381Q1W6</accession>
<sequence>MRAKLIAANWKMNGSFALIDEMLKVLSPLMEKSACEVVICPPDVLLSSMKKTFEGTRIAVGAQNVHSETSGAFTGETSAPLLQECGARWCIVGHSERRMLFGEADEFIRSKTETLLKHGIRPILCVGETLEQRESGNHEEVVIAQLGKGLSGLAADDQLRCVVAYEPVWAIGTGKTASPEQANSMHRVIRKELGSLASPEVADKMQILYGGSVNAENAQTLLSQSEIDGALVGGASLKTDAFPQIVTAGS</sequence>
<evidence type="ECO:0000256" key="5">
    <source>
        <dbReference type="ARBA" id="ARBA00023152"/>
    </source>
</evidence>
<dbReference type="HAMAP" id="MF_00147_B">
    <property type="entry name" value="TIM_B"/>
    <property type="match status" value="1"/>
</dbReference>
<comment type="pathway">
    <text evidence="1">Carbohydrate degradation; glycolysis; D-glyceraldehyde 3-phosphate from glycerone phosphate: step 1/1.</text>
</comment>
<dbReference type="PROSITE" id="PS51440">
    <property type="entry name" value="TIM_2"/>
    <property type="match status" value="1"/>
</dbReference>
<evidence type="ECO:0000256" key="4">
    <source>
        <dbReference type="ARBA" id="ARBA00022490"/>
    </source>
</evidence>
<dbReference type="CDD" id="cd00311">
    <property type="entry name" value="TIM"/>
    <property type="match status" value="1"/>
</dbReference>
<proteinExistence type="inferred from homology"/>
<dbReference type="GO" id="GO:0046166">
    <property type="term" value="P:glyceraldehyde-3-phosphate biosynthetic process"/>
    <property type="evidence" value="ECO:0007669"/>
    <property type="project" value="TreeGrafter"/>
</dbReference>
<organism evidence="7">
    <name type="scientific">marine metagenome</name>
    <dbReference type="NCBI Taxonomy" id="408172"/>
    <lineage>
        <taxon>unclassified sequences</taxon>
        <taxon>metagenomes</taxon>
        <taxon>ecological metagenomes</taxon>
    </lineage>
</organism>
<dbReference type="EMBL" id="UINC01001127">
    <property type="protein sequence ID" value="SUZ71603.1"/>
    <property type="molecule type" value="Genomic_DNA"/>
</dbReference>
<dbReference type="PANTHER" id="PTHR21139:SF42">
    <property type="entry name" value="TRIOSEPHOSPHATE ISOMERASE"/>
    <property type="match status" value="1"/>
</dbReference>
<keyword evidence="6" id="KW-0413">Isomerase</keyword>
<dbReference type="PROSITE" id="PS00171">
    <property type="entry name" value="TIM_1"/>
    <property type="match status" value="1"/>
</dbReference>